<comment type="cofactor">
    <cofactor evidence="1">
        <name>Fe cation</name>
        <dbReference type="ChEBI" id="CHEBI:24875"/>
    </cofactor>
</comment>
<dbReference type="Pfam" id="PF02777">
    <property type="entry name" value="Sod_Fe_C"/>
    <property type="match status" value="1"/>
</dbReference>
<dbReference type="PIRSF" id="PIRSF000349">
    <property type="entry name" value="SODismutase"/>
    <property type="match status" value="1"/>
</dbReference>
<evidence type="ECO:0000256" key="2">
    <source>
        <dbReference type="ARBA" id="ARBA00008714"/>
    </source>
</evidence>
<evidence type="ECO:0000256" key="9">
    <source>
        <dbReference type="SAM" id="SignalP"/>
    </source>
</evidence>
<feature type="binding site" evidence="7">
    <location>
        <position position="104"/>
    </location>
    <ligand>
        <name>Mn(2+)</name>
        <dbReference type="ChEBI" id="CHEBI:29035"/>
    </ligand>
</feature>
<evidence type="ECO:0000313" key="13">
    <source>
        <dbReference type="Proteomes" id="UP000654075"/>
    </source>
</evidence>
<feature type="domain" description="Manganese/iron superoxide dismutase N-terminal" evidence="10">
    <location>
        <begin position="28"/>
        <end position="112"/>
    </location>
</feature>
<dbReference type="GO" id="GO:0004784">
    <property type="term" value="F:superoxide dismutase activity"/>
    <property type="evidence" value="ECO:0007669"/>
    <property type="project" value="UniProtKB-EC"/>
</dbReference>
<gene>
    <name evidence="12" type="ORF">PGLA1383_LOCUS44996</name>
</gene>
<dbReference type="FunFam" id="3.55.40.20:FF:000001">
    <property type="entry name" value="Superoxide dismutase"/>
    <property type="match status" value="1"/>
</dbReference>
<evidence type="ECO:0000256" key="8">
    <source>
        <dbReference type="RuleBase" id="RU000414"/>
    </source>
</evidence>
<dbReference type="SUPFAM" id="SSF46609">
    <property type="entry name" value="Fe,Mn superoxide dismutase (SOD), N-terminal domain"/>
    <property type="match status" value="1"/>
</dbReference>
<dbReference type="InterPro" id="IPR001189">
    <property type="entry name" value="Mn/Fe_SOD"/>
</dbReference>
<accession>A0A813GT34</accession>
<sequence length="253" mass="27006">MSCNQRGRHLFAVVGALLSASCAAKDIFTLPSLPYEYDALEPHIDAQTMQIHHGKHHAAYVAGLNAALPDGAGKCDAAALAALQASAPSKGVAVRNHGGGHYNHALFWVNMAPATGPSSEPSADLAAAIDDKFGSLEGMKEAFSKAAMGRFGSGWAWLGVKPDGSLAITSTANQDNPLMEGLEYAVEKMVPILGLDAWEHAYYLKYQNRRADYVTAFWDVVNWNKVSRNYEVYAKHGKAVPPTPTGGGHATEL</sequence>
<dbReference type="PRINTS" id="PR01703">
    <property type="entry name" value="MNSODISMTASE"/>
</dbReference>
<dbReference type="Gene3D" id="3.55.40.20">
    <property type="entry name" value="Iron/manganese superoxide dismutase, C-terminal domain"/>
    <property type="match status" value="1"/>
</dbReference>
<keyword evidence="13" id="KW-1185">Reference proteome</keyword>
<comment type="catalytic activity">
    <reaction evidence="6 8">
        <text>2 superoxide + 2 H(+) = H2O2 + O2</text>
        <dbReference type="Rhea" id="RHEA:20696"/>
        <dbReference type="ChEBI" id="CHEBI:15378"/>
        <dbReference type="ChEBI" id="CHEBI:15379"/>
        <dbReference type="ChEBI" id="CHEBI:16240"/>
        <dbReference type="ChEBI" id="CHEBI:18421"/>
        <dbReference type="EC" id="1.15.1.1"/>
    </reaction>
</comment>
<feature type="binding site" evidence="7">
    <location>
        <position position="196"/>
    </location>
    <ligand>
        <name>Mn(2+)</name>
        <dbReference type="ChEBI" id="CHEBI:29035"/>
    </ligand>
</feature>
<dbReference type="GO" id="GO:0005737">
    <property type="term" value="C:cytoplasm"/>
    <property type="evidence" value="ECO:0007669"/>
    <property type="project" value="TreeGrafter"/>
</dbReference>
<dbReference type="InterPro" id="IPR036324">
    <property type="entry name" value="Mn/Fe_SOD_N_sf"/>
</dbReference>
<dbReference type="AlphaFoldDB" id="A0A813GT34"/>
<dbReference type="InterPro" id="IPR019833">
    <property type="entry name" value="Mn/Fe_SOD_BS"/>
</dbReference>
<feature type="signal peptide" evidence="9">
    <location>
        <begin position="1"/>
        <end position="24"/>
    </location>
</feature>
<dbReference type="InterPro" id="IPR019831">
    <property type="entry name" value="Mn/Fe_SOD_N"/>
</dbReference>
<evidence type="ECO:0000256" key="6">
    <source>
        <dbReference type="ARBA" id="ARBA00049204"/>
    </source>
</evidence>
<dbReference type="SUPFAM" id="SSF54719">
    <property type="entry name" value="Fe,Mn superoxide dismutase (SOD), C-terminal domain"/>
    <property type="match status" value="1"/>
</dbReference>
<dbReference type="Proteomes" id="UP000654075">
    <property type="component" value="Unassembled WGS sequence"/>
</dbReference>
<feature type="domain" description="Manganese/iron superoxide dismutase C-terminal" evidence="11">
    <location>
        <begin position="121"/>
        <end position="228"/>
    </location>
</feature>
<reference evidence="12" key="1">
    <citation type="submission" date="2021-02" db="EMBL/GenBank/DDBJ databases">
        <authorList>
            <person name="Dougan E. K."/>
            <person name="Rhodes N."/>
            <person name="Thang M."/>
            <person name="Chan C."/>
        </authorList>
    </citation>
    <scope>NUCLEOTIDE SEQUENCE</scope>
</reference>
<proteinExistence type="inferred from homology"/>
<feature type="chain" id="PRO_5032559115" description="Superoxide dismutase" evidence="9">
    <location>
        <begin position="25"/>
        <end position="253"/>
    </location>
</feature>
<keyword evidence="3 7" id="KW-0479">Metal-binding</keyword>
<evidence type="ECO:0000256" key="1">
    <source>
        <dbReference type="ARBA" id="ARBA00001962"/>
    </source>
</evidence>
<keyword evidence="9" id="KW-0732">Signal</keyword>
<dbReference type="InterPro" id="IPR036314">
    <property type="entry name" value="SOD_C_sf"/>
</dbReference>
<evidence type="ECO:0000259" key="11">
    <source>
        <dbReference type="Pfam" id="PF02777"/>
    </source>
</evidence>
<comment type="caution">
    <text evidence="12">The sequence shown here is derived from an EMBL/GenBank/DDBJ whole genome shotgun (WGS) entry which is preliminary data.</text>
</comment>
<keyword evidence="4 8" id="KW-0560">Oxidoreductase</keyword>
<dbReference type="PANTHER" id="PTHR43595">
    <property type="entry name" value="37S RIBOSOMAL PROTEIN S26, MITOCHONDRIAL"/>
    <property type="match status" value="1"/>
</dbReference>
<feature type="binding site" evidence="7">
    <location>
        <position position="52"/>
    </location>
    <ligand>
        <name>Mn(2+)</name>
        <dbReference type="ChEBI" id="CHEBI:29035"/>
    </ligand>
</feature>
<evidence type="ECO:0000313" key="12">
    <source>
        <dbReference type="EMBL" id="CAE8628319.1"/>
    </source>
</evidence>
<evidence type="ECO:0000256" key="4">
    <source>
        <dbReference type="ARBA" id="ARBA00023002"/>
    </source>
</evidence>
<dbReference type="OrthoDB" id="239262at2759"/>
<dbReference type="EMBL" id="CAJNNV010029372">
    <property type="protein sequence ID" value="CAE8628319.1"/>
    <property type="molecule type" value="Genomic_DNA"/>
</dbReference>
<evidence type="ECO:0000259" key="10">
    <source>
        <dbReference type="Pfam" id="PF00081"/>
    </source>
</evidence>
<evidence type="ECO:0000256" key="5">
    <source>
        <dbReference type="ARBA" id="ARBA00023004"/>
    </source>
</evidence>
<dbReference type="PANTHER" id="PTHR43595:SF2">
    <property type="entry name" value="SMALL RIBOSOMAL SUBUNIT PROTEIN MS42"/>
    <property type="match status" value="1"/>
</dbReference>
<dbReference type="Gene3D" id="1.10.287.990">
    <property type="entry name" value="Fe,Mn superoxide dismutase (SOD) domain"/>
    <property type="match status" value="1"/>
</dbReference>
<dbReference type="InterPro" id="IPR019832">
    <property type="entry name" value="Mn/Fe_SOD_C"/>
</dbReference>
<name>A0A813GT34_POLGL</name>
<dbReference type="FunFam" id="1.10.287.990:FF:000001">
    <property type="entry name" value="Superoxide dismutase"/>
    <property type="match status" value="1"/>
</dbReference>
<dbReference type="GO" id="GO:0046872">
    <property type="term" value="F:metal ion binding"/>
    <property type="evidence" value="ECO:0007669"/>
    <property type="project" value="UniProtKB-KW"/>
</dbReference>
<keyword evidence="5" id="KW-0408">Iron</keyword>
<evidence type="ECO:0000256" key="3">
    <source>
        <dbReference type="ARBA" id="ARBA00022723"/>
    </source>
</evidence>
<dbReference type="PROSITE" id="PS51257">
    <property type="entry name" value="PROKAR_LIPOPROTEIN"/>
    <property type="match status" value="1"/>
</dbReference>
<protein>
    <recommendedName>
        <fullName evidence="8">Superoxide dismutase</fullName>
        <ecNumber evidence="8">1.15.1.1</ecNumber>
    </recommendedName>
</protein>
<evidence type="ECO:0000256" key="7">
    <source>
        <dbReference type="PIRSR" id="PIRSR000349-1"/>
    </source>
</evidence>
<dbReference type="Pfam" id="PF00081">
    <property type="entry name" value="Sod_Fe_N"/>
    <property type="match status" value="1"/>
</dbReference>
<feature type="binding site" evidence="7">
    <location>
        <position position="200"/>
    </location>
    <ligand>
        <name>Mn(2+)</name>
        <dbReference type="ChEBI" id="CHEBI:29035"/>
    </ligand>
</feature>
<comment type="similarity">
    <text evidence="2 8">Belongs to the iron/manganese superoxide dismutase family.</text>
</comment>
<dbReference type="OMA" id="IMETHHA"/>
<dbReference type="PROSITE" id="PS00088">
    <property type="entry name" value="SOD_MN"/>
    <property type="match status" value="1"/>
</dbReference>
<comment type="function">
    <text evidence="8">Destroys radicals which are normally produced within the cells and which are toxic to biological systems.</text>
</comment>
<dbReference type="EC" id="1.15.1.1" evidence="8"/>
<organism evidence="12 13">
    <name type="scientific">Polarella glacialis</name>
    <name type="common">Dinoflagellate</name>
    <dbReference type="NCBI Taxonomy" id="89957"/>
    <lineage>
        <taxon>Eukaryota</taxon>
        <taxon>Sar</taxon>
        <taxon>Alveolata</taxon>
        <taxon>Dinophyceae</taxon>
        <taxon>Suessiales</taxon>
        <taxon>Suessiaceae</taxon>
        <taxon>Polarella</taxon>
    </lineage>
</organism>